<feature type="signal peptide" evidence="2">
    <location>
        <begin position="1"/>
        <end position="17"/>
    </location>
</feature>
<feature type="chain" id="PRO_5025651572" description="Methyltransferase FkbM domain-containing protein" evidence="2">
    <location>
        <begin position="18"/>
        <end position="520"/>
    </location>
</feature>
<evidence type="ECO:0000313" key="4">
    <source>
        <dbReference type="EMBL" id="KAF1769417.1"/>
    </source>
</evidence>
<feature type="region of interest" description="Disordered" evidence="1">
    <location>
        <begin position="39"/>
        <end position="82"/>
    </location>
</feature>
<name>A0A6A5HSV5_CAERE</name>
<gene>
    <name evidence="4" type="ORF">GCK72_001234</name>
</gene>
<dbReference type="AlphaFoldDB" id="A0A6A5HSV5"/>
<organism evidence="4 5">
    <name type="scientific">Caenorhabditis remanei</name>
    <name type="common">Caenorhabditis vulgaris</name>
    <dbReference type="NCBI Taxonomy" id="31234"/>
    <lineage>
        <taxon>Eukaryota</taxon>
        <taxon>Metazoa</taxon>
        <taxon>Ecdysozoa</taxon>
        <taxon>Nematoda</taxon>
        <taxon>Chromadorea</taxon>
        <taxon>Rhabditida</taxon>
        <taxon>Rhabditina</taxon>
        <taxon>Rhabditomorpha</taxon>
        <taxon>Rhabditoidea</taxon>
        <taxon>Rhabditidae</taxon>
        <taxon>Peloderinae</taxon>
        <taxon>Caenorhabditis</taxon>
    </lineage>
</organism>
<dbReference type="PANTHER" id="PTHR22989:SF12">
    <property type="entry name" value="METHYLTRANSFERASE FKBM DOMAIN-CONTAINING PROTEIN"/>
    <property type="match status" value="1"/>
</dbReference>
<comment type="caution">
    <text evidence="4">The sequence shown here is derived from an EMBL/GenBank/DDBJ whole genome shotgun (WGS) entry which is preliminary data.</text>
</comment>
<dbReference type="CTD" id="9801559"/>
<protein>
    <recommendedName>
        <fullName evidence="3">Methyltransferase FkbM domain-containing protein</fullName>
    </recommendedName>
</protein>
<dbReference type="RefSeq" id="XP_053591531.1">
    <property type="nucleotide sequence ID" value="XM_053722886.1"/>
</dbReference>
<sequence length="520" mass="59091">MIMIIVISMLIVMSSHTFVVFCAKTKKEKKDNLLAVTPQANTPNKIGKKPSIIVEREDRDSTRTKAGNRHLKDSKEPDSTDDAFKDLAARLQKKEKQDKTNDSLLVNDDENPLVQLQMPERPVVDLKQDGIKLDNIVQMEKKPTSKQPNNKAPTPTTGPMTAKDVSISNQIEEGEKKSKKSQKGATVTGKSKLESPIKTDKTQSDPRIDQTQIATLEEDATKKEKEKKKEDGSQKKTSGSAKKLNKDPSVKSKISFNNETVFQVQDFTPKFYSKWISCGERKFLNTNDKANKFWDDFKGNSNECDKEAEILKNMKALPFQNRDEMKYAILPVQKSSKNVFVTLGIGQDITAEEAFAKVGQDVTFYGADPIVKGNSEQYSRIGKFFPFAVGAKAGYSTASVLLNGNYVDVSVVHVDIYYFLSEVLGEKFVDHLWMDAEYAEYGMLDMFYKNSRMDREGLTFCQMSLEVHNPKQGQKEQFMEFIKNLIKEKQFGFFFSENVSHMRMWLFNFGSQYCVNKFFA</sequence>
<accession>A0A6A5HSV5</accession>
<feature type="domain" description="Methyltransferase FkbM" evidence="3">
    <location>
        <begin position="328"/>
        <end position="512"/>
    </location>
</feature>
<dbReference type="EMBL" id="WUAV01000001">
    <property type="protein sequence ID" value="KAF1769417.1"/>
    <property type="molecule type" value="Genomic_DNA"/>
</dbReference>
<feature type="compositionally biased region" description="Basic and acidic residues" evidence="1">
    <location>
        <begin position="219"/>
        <end position="234"/>
    </location>
</feature>
<proteinExistence type="predicted"/>
<dbReference type="PANTHER" id="PTHR22989">
    <property type="entry name" value="UNCHARACTERIZED DUF13 C.ELEGANS"/>
    <property type="match status" value="1"/>
</dbReference>
<feature type="compositionally biased region" description="Basic and acidic residues" evidence="1">
    <location>
        <begin position="191"/>
        <end position="208"/>
    </location>
</feature>
<feature type="region of interest" description="Disordered" evidence="1">
    <location>
        <begin position="94"/>
        <end position="247"/>
    </location>
</feature>
<keyword evidence="2" id="KW-0732">Signal</keyword>
<evidence type="ECO:0000256" key="1">
    <source>
        <dbReference type="SAM" id="MobiDB-lite"/>
    </source>
</evidence>
<reference evidence="4 5" key="1">
    <citation type="submission" date="2019-12" db="EMBL/GenBank/DDBJ databases">
        <title>Chromosome-level assembly of the Caenorhabditis remanei genome.</title>
        <authorList>
            <person name="Teterina A.A."/>
            <person name="Willis J.H."/>
            <person name="Phillips P.C."/>
        </authorList>
    </citation>
    <scope>NUCLEOTIDE SEQUENCE [LARGE SCALE GENOMIC DNA]</scope>
    <source>
        <strain evidence="4 5">PX506</strain>
        <tissue evidence="4">Whole organism</tissue>
    </source>
</reference>
<dbReference type="GeneID" id="9801559"/>
<feature type="compositionally biased region" description="Basic and acidic residues" evidence="1">
    <location>
        <begin position="54"/>
        <end position="63"/>
    </location>
</feature>
<evidence type="ECO:0000259" key="3">
    <source>
        <dbReference type="Pfam" id="PF05050"/>
    </source>
</evidence>
<evidence type="ECO:0000313" key="5">
    <source>
        <dbReference type="Proteomes" id="UP000483820"/>
    </source>
</evidence>
<feature type="compositionally biased region" description="Polar residues" evidence="1">
    <location>
        <begin position="145"/>
        <end position="159"/>
    </location>
</feature>
<evidence type="ECO:0000256" key="2">
    <source>
        <dbReference type="SAM" id="SignalP"/>
    </source>
</evidence>
<feature type="compositionally biased region" description="Basic and acidic residues" evidence="1">
    <location>
        <begin position="122"/>
        <end position="132"/>
    </location>
</feature>
<dbReference type="Pfam" id="PF05050">
    <property type="entry name" value="Methyltransf_21"/>
    <property type="match status" value="1"/>
</dbReference>
<dbReference type="KEGG" id="crq:GCK72_001234"/>
<dbReference type="Proteomes" id="UP000483820">
    <property type="component" value="Chromosome I"/>
</dbReference>
<dbReference type="InterPro" id="IPR006342">
    <property type="entry name" value="FkbM_mtfrase"/>
</dbReference>
<feature type="compositionally biased region" description="Basic and acidic residues" evidence="1">
    <location>
        <begin position="70"/>
        <end position="82"/>
    </location>
</feature>